<dbReference type="EMBL" id="JAUBDI010000023">
    <property type="protein sequence ID" value="MDW0114848.1"/>
    <property type="molecule type" value="Genomic_DNA"/>
</dbReference>
<proteinExistence type="predicted"/>
<accession>A0ABU4GEU0</accession>
<keyword evidence="4" id="KW-1185">Reference proteome</keyword>
<dbReference type="InterPro" id="IPR052710">
    <property type="entry name" value="CAAX_protease"/>
</dbReference>
<keyword evidence="1" id="KW-0812">Transmembrane</keyword>
<dbReference type="PANTHER" id="PTHR36435:SF1">
    <property type="entry name" value="CAAX AMINO TERMINAL PROTEASE FAMILY PROTEIN"/>
    <property type="match status" value="1"/>
</dbReference>
<feature type="transmembrane region" description="Helical" evidence="1">
    <location>
        <begin position="124"/>
        <end position="143"/>
    </location>
</feature>
<dbReference type="Proteomes" id="UP001282284">
    <property type="component" value="Unassembled WGS sequence"/>
</dbReference>
<dbReference type="PANTHER" id="PTHR36435">
    <property type="entry name" value="SLR1288 PROTEIN"/>
    <property type="match status" value="1"/>
</dbReference>
<gene>
    <name evidence="3" type="ORF">QT711_16755</name>
</gene>
<feature type="transmembrane region" description="Helical" evidence="1">
    <location>
        <begin position="199"/>
        <end position="219"/>
    </location>
</feature>
<dbReference type="RefSeq" id="WP_317946188.1">
    <property type="nucleotide sequence ID" value="NZ_JAUBDI010000023.1"/>
</dbReference>
<feature type="transmembrane region" description="Helical" evidence="1">
    <location>
        <begin position="7"/>
        <end position="31"/>
    </location>
</feature>
<evidence type="ECO:0000256" key="1">
    <source>
        <dbReference type="SAM" id="Phobius"/>
    </source>
</evidence>
<sequence length="278" mass="31490">MFNHMKIRLLLGLSIIGFIGFVVIAIFSTFYGADEGFITTCLSIIMYIVVPFIFFYHYYRKEPFSLKQVVFFSRSAQWVLPICAIVVVAISFSLSTFWLTLFTIEPILPILVDLLMEEVPFPTNPFYLFFEILVISVLAPIVEEFFFRGVILHRIMLKTSMWGGILISSLLFGILHSDIIGAFFFGVIACLLYLRTGNLLLPIMMHILNNTIAVILSFVPTDWLESVLILSKEDITGKAFPISIMLVVSTLLTIFITVKLGKGLGSMREGHLTHQPEQ</sequence>
<dbReference type="InterPro" id="IPR003675">
    <property type="entry name" value="Rce1/LyrA-like_dom"/>
</dbReference>
<reference evidence="3 4" key="1">
    <citation type="submission" date="2023-06" db="EMBL/GenBank/DDBJ databases">
        <title>Sporosarcina sp. nov., isolated from Korean traditional fermented seafood 'Jeotgal'.</title>
        <authorList>
            <person name="Yang A.I."/>
            <person name="Shin N.-R."/>
        </authorList>
    </citation>
    <scope>NUCLEOTIDE SEQUENCE [LARGE SCALE GENOMIC DNA]</scope>
    <source>
        <strain evidence="3 4">KCTC13119</strain>
    </source>
</reference>
<organism evidence="3 4">
    <name type="scientific">Sporosarcina saromensis</name>
    <dbReference type="NCBI Taxonomy" id="359365"/>
    <lineage>
        <taxon>Bacteria</taxon>
        <taxon>Bacillati</taxon>
        <taxon>Bacillota</taxon>
        <taxon>Bacilli</taxon>
        <taxon>Bacillales</taxon>
        <taxon>Caryophanaceae</taxon>
        <taxon>Sporosarcina</taxon>
    </lineage>
</organism>
<name>A0ABU4GEU0_9BACL</name>
<feature type="transmembrane region" description="Helical" evidence="1">
    <location>
        <begin position="239"/>
        <end position="258"/>
    </location>
</feature>
<evidence type="ECO:0000313" key="4">
    <source>
        <dbReference type="Proteomes" id="UP001282284"/>
    </source>
</evidence>
<dbReference type="Pfam" id="PF02517">
    <property type="entry name" value="Rce1-like"/>
    <property type="match status" value="1"/>
</dbReference>
<feature type="transmembrane region" description="Helical" evidence="1">
    <location>
        <begin position="37"/>
        <end position="58"/>
    </location>
</feature>
<keyword evidence="1" id="KW-0472">Membrane</keyword>
<keyword evidence="1" id="KW-1133">Transmembrane helix</keyword>
<evidence type="ECO:0000313" key="3">
    <source>
        <dbReference type="EMBL" id="MDW0114848.1"/>
    </source>
</evidence>
<feature type="transmembrane region" description="Helical" evidence="1">
    <location>
        <begin position="78"/>
        <end position="104"/>
    </location>
</feature>
<comment type="caution">
    <text evidence="3">The sequence shown here is derived from an EMBL/GenBank/DDBJ whole genome shotgun (WGS) entry which is preliminary data.</text>
</comment>
<evidence type="ECO:0000259" key="2">
    <source>
        <dbReference type="Pfam" id="PF02517"/>
    </source>
</evidence>
<protein>
    <submittedName>
        <fullName evidence="3">Type II CAAX endopeptidase family protein</fullName>
    </submittedName>
</protein>
<feature type="domain" description="CAAX prenyl protease 2/Lysostaphin resistance protein A-like" evidence="2">
    <location>
        <begin position="128"/>
        <end position="212"/>
    </location>
</feature>